<feature type="domain" description="AB hydrolase-1" evidence="1">
    <location>
        <begin position="11"/>
        <end position="249"/>
    </location>
</feature>
<dbReference type="PANTHER" id="PTHR43194:SF2">
    <property type="entry name" value="PEROXISOMAL MEMBRANE PROTEIN LPX1"/>
    <property type="match status" value="1"/>
</dbReference>
<dbReference type="RefSeq" id="WP_091123056.1">
    <property type="nucleotide sequence ID" value="NZ_FMHY01000002.1"/>
</dbReference>
<evidence type="ECO:0000313" key="3">
    <source>
        <dbReference type="Proteomes" id="UP000199696"/>
    </source>
</evidence>
<dbReference type="AlphaFoldDB" id="A0A1C6VA23"/>
<dbReference type="EMBL" id="FMHY01000002">
    <property type="protein sequence ID" value="SCL63017.1"/>
    <property type="molecule type" value="Genomic_DNA"/>
</dbReference>
<keyword evidence="2" id="KW-0378">Hydrolase</keyword>
<dbReference type="InterPro" id="IPR050228">
    <property type="entry name" value="Carboxylesterase_BioH"/>
</dbReference>
<dbReference type="SUPFAM" id="SSF53474">
    <property type="entry name" value="alpha/beta-Hydrolases"/>
    <property type="match status" value="1"/>
</dbReference>
<name>A0A1C6VA23_9ACTN</name>
<dbReference type="Gene3D" id="3.40.50.1820">
    <property type="entry name" value="alpha/beta hydrolase"/>
    <property type="match status" value="1"/>
</dbReference>
<evidence type="ECO:0000313" key="2">
    <source>
        <dbReference type="EMBL" id="SCL63017.1"/>
    </source>
</evidence>
<proteinExistence type="predicted"/>
<keyword evidence="3" id="KW-1185">Reference proteome</keyword>
<evidence type="ECO:0000259" key="1">
    <source>
        <dbReference type="Pfam" id="PF12697"/>
    </source>
</evidence>
<accession>A0A1C6VA23</accession>
<protein>
    <submittedName>
        <fullName evidence="2">Lysophospholipase, alpha-beta hydrolase superfamily</fullName>
    </submittedName>
</protein>
<dbReference type="PANTHER" id="PTHR43194">
    <property type="entry name" value="HYDROLASE ALPHA/BETA FOLD FAMILY"/>
    <property type="match status" value="1"/>
</dbReference>
<dbReference type="STRING" id="227316.GA0070604_4877"/>
<dbReference type="GO" id="GO:0016787">
    <property type="term" value="F:hydrolase activity"/>
    <property type="evidence" value="ECO:0007669"/>
    <property type="project" value="UniProtKB-KW"/>
</dbReference>
<organism evidence="2 3">
    <name type="scientific">Micromonospora eburnea</name>
    <dbReference type="NCBI Taxonomy" id="227316"/>
    <lineage>
        <taxon>Bacteria</taxon>
        <taxon>Bacillati</taxon>
        <taxon>Actinomycetota</taxon>
        <taxon>Actinomycetes</taxon>
        <taxon>Micromonosporales</taxon>
        <taxon>Micromonosporaceae</taxon>
        <taxon>Micromonospora</taxon>
    </lineage>
</organism>
<reference evidence="3" key="1">
    <citation type="submission" date="2016-06" db="EMBL/GenBank/DDBJ databases">
        <authorList>
            <person name="Varghese N."/>
            <person name="Submissions Spin"/>
        </authorList>
    </citation>
    <scope>NUCLEOTIDE SEQUENCE [LARGE SCALE GENOMIC DNA]</scope>
    <source>
        <strain evidence="3">DSM 44814</strain>
    </source>
</reference>
<dbReference type="Pfam" id="PF12697">
    <property type="entry name" value="Abhydrolase_6"/>
    <property type="match status" value="1"/>
</dbReference>
<gene>
    <name evidence="2" type="ORF">GA0070604_4877</name>
</gene>
<dbReference type="InterPro" id="IPR029058">
    <property type="entry name" value="AB_hydrolase_fold"/>
</dbReference>
<sequence>MGVPTGRVDTIVLIHGLWMTSRSWENWADRYAARGFRVLTPAWPGMDREVEELRADPTPIAGQRIADITDHYARVIRDLPRPPIIMGHSIGGLITQLLLDRKLGAAGVAVHSAPVRGVLRLPLSTLRSGFSILHSPANRHRAVPFTAEDFRYAFGNTMSQQESDAAWERYAVPGAGRVLFEMAFANLNPESAAEIDKKRDQRAPLLLTAGGADHVMPPSVISANASLYRGSTAITGYRCNPGRSHFALGEPGWEEEADFALEWAVEAANEFSPTVVSQAPGRRRPSPNHR</sequence>
<dbReference type="InterPro" id="IPR000073">
    <property type="entry name" value="AB_hydrolase_1"/>
</dbReference>
<dbReference type="OrthoDB" id="3810256at2"/>
<dbReference type="Proteomes" id="UP000199696">
    <property type="component" value="Unassembled WGS sequence"/>
</dbReference>